<accession>A0A0C3PPC9</accession>
<feature type="non-terminal residue" evidence="1">
    <location>
        <position position="1"/>
    </location>
</feature>
<keyword evidence="2" id="KW-1185">Reference proteome</keyword>
<name>A0A0C3PPC9_9AGAM</name>
<evidence type="ECO:0000313" key="1">
    <source>
        <dbReference type="EMBL" id="KIO16325.1"/>
    </source>
</evidence>
<protein>
    <submittedName>
        <fullName evidence="1">Uncharacterized protein</fullName>
    </submittedName>
</protein>
<sequence>RRDRDYMSRFPCGGCFCITVDDSLLFQPCIRLVHCIPHIPWVDIGPSEEIKAYINDNKRLNPS</sequence>
<dbReference type="EMBL" id="KN823596">
    <property type="protein sequence ID" value="KIO16325.1"/>
    <property type="molecule type" value="Genomic_DNA"/>
</dbReference>
<reference evidence="1 2" key="1">
    <citation type="submission" date="2014-04" db="EMBL/GenBank/DDBJ databases">
        <authorList>
            <consortium name="DOE Joint Genome Institute"/>
            <person name="Kuo A."/>
            <person name="Girlanda M."/>
            <person name="Perotto S."/>
            <person name="Kohler A."/>
            <person name="Nagy L.G."/>
            <person name="Floudas D."/>
            <person name="Copeland A."/>
            <person name="Barry K.W."/>
            <person name="Cichocki N."/>
            <person name="Veneault-Fourrey C."/>
            <person name="LaButti K."/>
            <person name="Lindquist E.A."/>
            <person name="Lipzen A."/>
            <person name="Lundell T."/>
            <person name="Morin E."/>
            <person name="Murat C."/>
            <person name="Sun H."/>
            <person name="Tunlid A."/>
            <person name="Henrissat B."/>
            <person name="Grigoriev I.V."/>
            <person name="Hibbett D.S."/>
            <person name="Martin F."/>
            <person name="Nordberg H.P."/>
            <person name="Cantor M.N."/>
            <person name="Hua S.X."/>
        </authorList>
    </citation>
    <scope>NUCLEOTIDE SEQUENCE [LARGE SCALE GENOMIC DNA]</scope>
    <source>
        <strain evidence="1 2">MUT 4182</strain>
    </source>
</reference>
<gene>
    <name evidence="1" type="ORF">M407DRAFT_61257</name>
</gene>
<evidence type="ECO:0000313" key="2">
    <source>
        <dbReference type="Proteomes" id="UP000054248"/>
    </source>
</evidence>
<dbReference type="Proteomes" id="UP000054248">
    <property type="component" value="Unassembled WGS sequence"/>
</dbReference>
<feature type="non-terminal residue" evidence="1">
    <location>
        <position position="63"/>
    </location>
</feature>
<proteinExistence type="predicted"/>
<reference evidence="2" key="2">
    <citation type="submission" date="2015-01" db="EMBL/GenBank/DDBJ databases">
        <title>Evolutionary Origins and Diversification of the Mycorrhizal Mutualists.</title>
        <authorList>
            <consortium name="DOE Joint Genome Institute"/>
            <consortium name="Mycorrhizal Genomics Consortium"/>
            <person name="Kohler A."/>
            <person name="Kuo A."/>
            <person name="Nagy L.G."/>
            <person name="Floudas D."/>
            <person name="Copeland A."/>
            <person name="Barry K.W."/>
            <person name="Cichocki N."/>
            <person name="Veneault-Fourrey C."/>
            <person name="LaButti K."/>
            <person name="Lindquist E.A."/>
            <person name="Lipzen A."/>
            <person name="Lundell T."/>
            <person name="Morin E."/>
            <person name="Murat C."/>
            <person name="Riley R."/>
            <person name="Ohm R."/>
            <person name="Sun H."/>
            <person name="Tunlid A."/>
            <person name="Henrissat B."/>
            <person name="Grigoriev I.V."/>
            <person name="Hibbett D.S."/>
            <person name="Martin F."/>
        </authorList>
    </citation>
    <scope>NUCLEOTIDE SEQUENCE [LARGE SCALE GENOMIC DNA]</scope>
    <source>
        <strain evidence="2">MUT 4182</strain>
    </source>
</reference>
<dbReference type="AlphaFoldDB" id="A0A0C3PPC9"/>
<dbReference type="OrthoDB" id="2437251at2759"/>
<organism evidence="1 2">
    <name type="scientific">Tulasnella calospora MUT 4182</name>
    <dbReference type="NCBI Taxonomy" id="1051891"/>
    <lineage>
        <taxon>Eukaryota</taxon>
        <taxon>Fungi</taxon>
        <taxon>Dikarya</taxon>
        <taxon>Basidiomycota</taxon>
        <taxon>Agaricomycotina</taxon>
        <taxon>Agaricomycetes</taxon>
        <taxon>Cantharellales</taxon>
        <taxon>Tulasnellaceae</taxon>
        <taxon>Tulasnella</taxon>
    </lineage>
</organism>
<dbReference type="HOGENOM" id="CLU_2892300_0_0_1"/>